<keyword evidence="5" id="KW-0812">Transmembrane</keyword>
<dbReference type="SMART" id="SM00028">
    <property type="entry name" value="TPR"/>
    <property type="match status" value="1"/>
</dbReference>
<evidence type="ECO:0000256" key="4">
    <source>
        <dbReference type="SAM" id="MobiDB-lite"/>
    </source>
</evidence>
<evidence type="ECO:0000313" key="8">
    <source>
        <dbReference type="Proteomes" id="UP000015503"/>
    </source>
</evidence>
<dbReference type="PATRIC" id="fig|1245471.3.peg.2737"/>
<keyword evidence="1" id="KW-0677">Repeat</keyword>
<keyword evidence="2 3" id="KW-0802">TPR repeat</keyword>
<organism evidence="7 8">
    <name type="scientific">Metapseudomonas resinovorans NBRC 106553</name>
    <dbReference type="NCBI Taxonomy" id="1245471"/>
    <lineage>
        <taxon>Bacteria</taxon>
        <taxon>Pseudomonadati</taxon>
        <taxon>Pseudomonadota</taxon>
        <taxon>Gammaproteobacteria</taxon>
        <taxon>Pseudomonadales</taxon>
        <taxon>Pseudomonadaceae</taxon>
        <taxon>Metapseudomonas</taxon>
    </lineage>
</organism>
<dbReference type="STRING" id="1245471.PCA10_27030"/>
<gene>
    <name evidence="7" type="ORF">PCA10_27030</name>
</gene>
<dbReference type="Proteomes" id="UP000015503">
    <property type="component" value="Chromosome"/>
</dbReference>
<keyword evidence="5" id="KW-1133">Transmembrane helix</keyword>
<dbReference type="Pfam" id="PF07719">
    <property type="entry name" value="TPR_2"/>
    <property type="match status" value="1"/>
</dbReference>
<dbReference type="AlphaFoldDB" id="S6AJ15"/>
<dbReference type="RefSeq" id="WP_016492629.1">
    <property type="nucleotide sequence ID" value="NC_021499.1"/>
</dbReference>
<dbReference type="SMART" id="SM00327">
    <property type="entry name" value="VWA"/>
    <property type="match status" value="1"/>
</dbReference>
<feature type="repeat" description="TPR" evidence="3">
    <location>
        <begin position="410"/>
        <end position="443"/>
    </location>
</feature>
<evidence type="ECO:0000256" key="1">
    <source>
        <dbReference type="ARBA" id="ARBA00022737"/>
    </source>
</evidence>
<evidence type="ECO:0000256" key="3">
    <source>
        <dbReference type="PROSITE-ProRule" id="PRU00339"/>
    </source>
</evidence>
<feature type="region of interest" description="Disordered" evidence="4">
    <location>
        <begin position="462"/>
        <end position="497"/>
    </location>
</feature>
<dbReference type="InterPro" id="IPR011990">
    <property type="entry name" value="TPR-like_helical_dom_sf"/>
</dbReference>
<evidence type="ECO:0000256" key="5">
    <source>
        <dbReference type="SAM" id="Phobius"/>
    </source>
</evidence>
<feature type="transmembrane region" description="Helical" evidence="5">
    <location>
        <begin position="12"/>
        <end position="30"/>
    </location>
</feature>
<dbReference type="InterPro" id="IPR019734">
    <property type="entry name" value="TPR_rpt"/>
</dbReference>
<evidence type="ECO:0000259" key="6">
    <source>
        <dbReference type="PROSITE" id="PS50234"/>
    </source>
</evidence>
<accession>S6AJ15</accession>
<dbReference type="Gene3D" id="3.40.50.410">
    <property type="entry name" value="von Willebrand factor, type A domain"/>
    <property type="match status" value="1"/>
</dbReference>
<name>S6AJ15_METRE</name>
<dbReference type="HOGENOM" id="CLU_024570_3_2_6"/>
<dbReference type="KEGG" id="pre:PCA10_27030"/>
<dbReference type="EMBL" id="AP013068">
    <property type="protein sequence ID" value="BAN48435.1"/>
    <property type="molecule type" value="Genomic_DNA"/>
</dbReference>
<keyword evidence="8" id="KW-1185">Reference proteome</keyword>
<evidence type="ECO:0000256" key="2">
    <source>
        <dbReference type="ARBA" id="ARBA00022803"/>
    </source>
</evidence>
<dbReference type="OrthoDB" id="9807628at2"/>
<dbReference type="InterPro" id="IPR050768">
    <property type="entry name" value="UPF0353/GerABKA_families"/>
</dbReference>
<dbReference type="InterPro" id="IPR013105">
    <property type="entry name" value="TPR_2"/>
</dbReference>
<evidence type="ECO:0000313" key="7">
    <source>
        <dbReference type="EMBL" id="BAN48435.1"/>
    </source>
</evidence>
<sequence length="533" mass="58010">MEIDLSAFHFLRPLWLLLIPPGVLLPLLWLRRHDLKRQLDGIIAPHLVDHLVITPEDESRLRPVHLLGALLVLGGLAAAGPTWEQDTPAFLDNRAPLILAVDLSPSMDADDVPPTRLEATKHKLHDLIQRRAGARTALIAYAGGAHLVLPATEDPALLDTFVQALATDLMVQPGKDVLGAVEQARKLLDAERTPGTLVLLTDGADASQFDAIGKRLAGSDLQVLVLAVGSQDGGLVRDTQGKPRISADGRPVEGRFDAEGLKRLAAAADAPLGSLTLDDDDLDWIELHAQRHFQAVQGDGEEVHWKDAGYWLCWPLALIALFCLRRGWRVHWLGGLLLAVALGGAPEAARAGALADALFTPDQQGRWAFEHEHYPQAAAHFTDPYWKGLAAYNAADFDAALASFGRLDTAPAYFYLGNTYVRLFKFPEAIAAYKQALAKQPAFPEASANLALAEALLKDYEDQQEAGTPNEKPDKVVEDQTPSKGGKAVQQDKAKAASDQVWLNNLTTSPAQFLKRKFMLQETARRQAGEGRP</sequence>
<reference evidence="7 8" key="1">
    <citation type="journal article" date="2013" name="Genome Announc.">
        <title>Complete Genome Sequence of the Carbazole Degrader Pseudomonas resinovorans Strain CA10 (NBRC 106553).</title>
        <authorList>
            <person name="Shintani M."/>
            <person name="Hosoyama A."/>
            <person name="Ohji S."/>
            <person name="Tsuchikane K."/>
            <person name="Takarada H."/>
            <person name="Yamazoe A."/>
            <person name="Fujita N."/>
            <person name="Nojiri H."/>
        </authorList>
    </citation>
    <scope>NUCLEOTIDE SEQUENCE [LARGE SCALE GENOMIC DNA]</scope>
    <source>
        <strain evidence="7 8">NBRC 106553</strain>
    </source>
</reference>
<dbReference type="eggNOG" id="COG2304">
    <property type="taxonomic scope" value="Bacteria"/>
</dbReference>
<feature type="domain" description="VWFA" evidence="6">
    <location>
        <begin position="96"/>
        <end position="296"/>
    </location>
</feature>
<dbReference type="PROSITE" id="PS50234">
    <property type="entry name" value="VWFA"/>
    <property type="match status" value="1"/>
</dbReference>
<dbReference type="PANTHER" id="PTHR22550">
    <property type="entry name" value="SPORE GERMINATION PROTEIN"/>
    <property type="match status" value="1"/>
</dbReference>
<protein>
    <recommendedName>
        <fullName evidence="6">VWFA domain-containing protein</fullName>
    </recommendedName>
</protein>
<proteinExistence type="predicted"/>
<dbReference type="SUPFAM" id="SSF53300">
    <property type="entry name" value="vWA-like"/>
    <property type="match status" value="1"/>
</dbReference>
<dbReference type="SUPFAM" id="SSF48452">
    <property type="entry name" value="TPR-like"/>
    <property type="match status" value="1"/>
</dbReference>
<dbReference type="PANTHER" id="PTHR22550:SF14">
    <property type="entry name" value="VWFA DOMAIN-CONTAINING PROTEIN"/>
    <property type="match status" value="1"/>
</dbReference>
<dbReference type="Gene3D" id="1.25.40.10">
    <property type="entry name" value="Tetratricopeptide repeat domain"/>
    <property type="match status" value="1"/>
</dbReference>
<dbReference type="eggNOG" id="COG1729">
    <property type="taxonomic scope" value="Bacteria"/>
</dbReference>
<keyword evidence="5" id="KW-0472">Membrane</keyword>
<dbReference type="InterPro" id="IPR036465">
    <property type="entry name" value="vWFA_dom_sf"/>
</dbReference>
<dbReference type="InterPro" id="IPR002035">
    <property type="entry name" value="VWF_A"/>
</dbReference>
<dbReference type="PROSITE" id="PS50005">
    <property type="entry name" value="TPR"/>
    <property type="match status" value="1"/>
</dbReference>
<dbReference type="Pfam" id="PF13519">
    <property type="entry name" value="VWA_2"/>
    <property type="match status" value="1"/>
</dbReference>